<dbReference type="Gene3D" id="3.30.1370.120">
    <property type="match status" value="3"/>
</dbReference>
<dbReference type="PANTHER" id="PTHR30332">
    <property type="entry name" value="PROBABLE GENERAL SECRETION PATHWAY PROTEIN D"/>
    <property type="match status" value="1"/>
</dbReference>
<feature type="signal peptide" evidence="12">
    <location>
        <begin position="1"/>
        <end position="43"/>
    </location>
</feature>
<dbReference type="NCBIfam" id="TIGR02517">
    <property type="entry name" value="type_II_gspD"/>
    <property type="match status" value="1"/>
</dbReference>
<dbReference type="PANTHER" id="PTHR30332:SF24">
    <property type="entry name" value="SECRETIN GSPD-RELATED"/>
    <property type="match status" value="1"/>
</dbReference>
<feature type="compositionally biased region" description="Basic and acidic residues" evidence="11">
    <location>
        <begin position="64"/>
        <end position="73"/>
    </location>
</feature>
<sequence>MIPTQRQLQISSPRRRAPLFLPRRITPHFCAALLMGATLFAGALVPSEAAAQENKPGVIERDAPATNEAEKEAPAAAPKPARSSGETVITPDNVSPDERFNLPANFDTNYRPKRTPRNTRVTLDFRQAQLAEVVKFFAAAMNKNFIIADNLQANKTITIISPEEVSLAEAYRAFVAALEMNGLTLVPFGQFTKIIDSKKAISEPSPTYGEGERLPNLQRMVTAIVPVENSSPEEMQGIISKFVSSSATIIPYGSSLIITENASNLTRIRDLIKRLDLDEAQEQVHVYEVQYAEAADIQAKLTEIFGAGDKNQTAAQRKAAAAKKGDSGSDLNVQISQIIADERTNKLIILANPRDFGQIKSMIELLDVPTAVGGQVHVKFLEYAAAEEIASALSGLSSGSNRQQTTRRGRAPAPAPTNQVAALLDGEVQITAYTPNNALIVTAAPKDFVALESVIDRLDRPRKQVYVEAVILEIAMDTNSKLGMGFSAVSGKDYDGIIPDSAQESGLIDNTQGGIIGQSNFKGLASLFGGALGGTIGLIGPIATIPGTEISLPAFALTLMATQTDSAVNLLSAPAVMTMDNEEAEIVVADRVPFVTGIASGLSGLSGLAGLAGGSSGAAGLGALGGLGGLISPVQYEDVGITLRILPQINESSYVRLEIDQEVSDLKGASTESNPTPTRTKRSIKTVVLVEDQATVVLGGLMKESETKTVTKVPFLGDIPLLGFLFRDTGTRKVKQNLVLMLTPYIIESKSDIQKIYDRKMEERKELSKLLKIDSKDYIRNVNFQKKTGLVDRMRSTLREAQLNAAAREAAAAAFENQGPRYQILGSQGKAGQPKSNANDDSQGNPEQP</sequence>
<dbReference type="InterPro" id="IPR049371">
    <property type="entry name" value="GspD-like_N0"/>
</dbReference>
<keyword evidence="5" id="KW-0812">Transmembrane</keyword>
<feature type="region of interest" description="Disordered" evidence="11">
    <location>
        <begin position="64"/>
        <end position="115"/>
    </location>
</feature>
<dbReference type="PRINTS" id="PR00811">
    <property type="entry name" value="BCTERIALGSPD"/>
</dbReference>
<dbReference type="InterPro" id="IPR005644">
    <property type="entry name" value="NolW-like"/>
</dbReference>
<name>A0A2Z4FG52_9DELT</name>
<evidence type="ECO:0000256" key="6">
    <source>
        <dbReference type="ARBA" id="ARBA00022729"/>
    </source>
</evidence>
<reference evidence="13 14" key="1">
    <citation type="submission" date="2018-06" db="EMBL/GenBank/DDBJ databases">
        <title>Lujinxingia sediminis gen. nov. sp. nov., a new facultative anaerobic member of the class Deltaproteobacteria, and proposal of Lujinxingaceae fam. nov.</title>
        <authorList>
            <person name="Guo L.-Y."/>
            <person name="Li C.-M."/>
            <person name="Wang S."/>
            <person name="Du Z.-J."/>
        </authorList>
    </citation>
    <scope>NUCLEOTIDE SEQUENCE [LARGE SCALE GENOMIC DNA]</scope>
    <source>
        <strain evidence="13 14">FA350</strain>
    </source>
</reference>
<keyword evidence="4" id="KW-1134">Transmembrane beta strand</keyword>
<evidence type="ECO:0000256" key="12">
    <source>
        <dbReference type="SAM" id="SignalP"/>
    </source>
</evidence>
<dbReference type="InterPro" id="IPR038591">
    <property type="entry name" value="NolW-like_sf"/>
</dbReference>
<keyword evidence="14" id="KW-1185">Reference proteome</keyword>
<feature type="compositionally biased region" description="Polar residues" evidence="11">
    <location>
        <begin position="834"/>
        <end position="849"/>
    </location>
</feature>
<dbReference type="InterPro" id="IPR013356">
    <property type="entry name" value="T2SS_GspD"/>
</dbReference>
<comment type="similarity">
    <text evidence="2">Belongs to the bacterial secretin family. GSP D subfamily.</text>
</comment>
<evidence type="ECO:0000313" key="13">
    <source>
        <dbReference type="EMBL" id="AWV87879.1"/>
    </source>
</evidence>
<evidence type="ECO:0000256" key="2">
    <source>
        <dbReference type="ARBA" id="ARBA00006980"/>
    </source>
</evidence>
<proteinExistence type="inferred from homology"/>
<protein>
    <submittedName>
        <fullName evidence="13">Type II secretion system protein GspD</fullName>
    </submittedName>
</protein>
<accession>A0A2Z4FG52</accession>
<dbReference type="Pfam" id="PF21305">
    <property type="entry name" value="type_II_gspD_N0"/>
    <property type="match status" value="1"/>
</dbReference>
<dbReference type="EMBL" id="CP030032">
    <property type="protein sequence ID" value="AWV87879.1"/>
    <property type="molecule type" value="Genomic_DNA"/>
</dbReference>
<dbReference type="Pfam" id="PF00263">
    <property type="entry name" value="Secretin"/>
    <property type="match status" value="1"/>
</dbReference>
<dbReference type="GO" id="GO:0009279">
    <property type="term" value="C:cell outer membrane"/>
    <property type="evidence" value="ECO:0007669"/>
    <property type="project" value="UniProtKB-SubCell"/>
</dbReference>
<keyword evidence="8" id="KW-0472">Membrane</keyword>
<dbReference type="InterPro" id="IPR001775">
    <property type="entry name" value="GspD/PilQ"/>
</dbReference>
<keyword evidence="6 12" id="KW-0732">Signal</keyword>
<dbReference type="InterPro" id="IPR050810">
    <property type="entry name" value="Bact_Secretion_Sys_Channel"/>
</dbReference>
<keyword evidence="3 10" id="KW-0813">Transport</keyword>
<feature type="compositionally biased region" description="Polar residues" evidence="11">
    <location>
        <begin position="84"/>
        <end position="93"/>
    </location>
</feature>
<feature type="chain" id="PRO_5043780796" evidence="12">
    <location>
        <begin position="44"/>
        <end position="849"/>
    </location>
</feature>
<gene>
    <name evidence="13" type="primary">gspD</name>
    <name evidence="13" type="ORF">DN745_00470</name>
</gene>
<evidence type="ECO:0000256" key="9">
    <source>
        <dbReference type="ARBA" id="ARBA00023237"/>
    </source>
</evidence>
<dbReference type="Pfam" id="PF03958">
    <property type="entry name" value="Secretin_N"/>
    <property type="match status" value="3"/>
</dbReference>
<evidence type="ECO:0000313" key="14">
    <source>
        <dbReference type="Proteomes" id="UP000249799"/>
    </source>
</evidence>
<evidence type="ECO:0000256" key="1">
    <source>
        <dbReference type="ARBA" id="ARBA00004442"/>
    </source>
</evidence>
<evidence type="ECO:0000256" key="5">
    <source>
        <dbReference type="ARBA" id="ARBA00022692"/>
    </source>
</evidence>
<dbReference type="GO" id="GO:0015628">
    <property type="term" value="P:protein secretion by the type II secretion system"/>
    <property type="evidence" value="ECO:0007669"/>
    <property type="project" value="InterPro"/>
</dbReference>
<dbReference type="InterPro" id="IPR004846">
    <property type="entry name" value="T2SS/T3SS_dom"/>
</dbReference>
<evidence type="ECO:0000256" key="11">
    <source>
        <dbReference type="SAM" id="MobiDB-lite"/>
    </source>
</evidence>
<dbReference type="Proteomes" id="UP000249799">
    <property type="component" value="Chromosome"/>
</dbReference>
<dbReference type="GO" id="GO:0015627">
    <property type="term" value="C:type II protein secretion system complex"/>
    <property type="evidence" value="ECO:0007669"/>
    <property type="project" value="InterPro"/>
</dbReference>
<evidence type="ECO:0000256" key="8">
    <source>
        <dbReference type="ARBA" id="ARBA00023136"/>
    </source>
</evidence>
<organism evidence="13 14">
    <name type="scientific">Bradymonas sediminis</name>
    <dbReference type="NCBI Taxonomy" id="1548548"/>
    <lineage>
        <taxon>Bacteria</taxon>
        <taxon>Deltaproteobacteria</taxon>
        <taxon>Bradymonadales</taxon>
        <taxon>Bradymonadaceae</taxon>
        <taxon>Bradymonas</taxon>
    </lineage>
</organism>
<evidence type="ECO:0000256" key="10">
    <source>
        <dbReference type="RuleBase" id="RU004004"/>
    </source>
</evidence>
<evidence type="ECO:0000256" key="4">
    <source>
        <dbReference type="ARBA" id="ARBA00022452"/>
    </source>
</evidence>
<dbReference type="OrthoDB" id="9775455at2"/>
<feature type="region of interest" description="Disordered" evidence="11">
    <location>
        <begin position="396"/>
        <end position="416"/>
    </location>
</feature>
<feature type="region of interest" description="Disordered" evidence="11">
    <location>
        <begin position="822"/>
        <end position="849"/>
    </location>
</feature>
<keyword evidence="9" id="KW-0998">Cell outer membrane</keyword>
<dbReference type="KEGG" id="bsed:DN745_00470"/>
<comment type="subcellular location">
    <subcellularLocation>
        <location evidence="1 10">Cell outer membrane</location>
    </subcellularLocation>
</comment>
<keyword evidence="7" id="KW-0653">Protein transport</keyword>
<evidence type="ECO:0000256" key="7">
    <source>
        <dbReference type="ARBA" id="ARBA00022927"/>
    </source>
</evidence>
<dbReference type="AlphaFoldDB" id="A0A2Z4FG52"/>
<evidence type="ECO:0000256" key="3">
    <source>
        <dbReference type="ARBA" id="ARBA00022448"/>
    </source>
</evidence>